<keyword evidence="4" id="KW-1185">Reference proteome</keyword>
<evidence type="ECO:0000256" key="1">
    <source>
        <dbReference type="SAM" id="MobiDB-lite"/>
    </source>
</evidence>
<dbReference type="Proteomes" id="UP000199657">
    <property type="component" value="Unassembled WGS sequence"/>
</dbReference>
<dbReference type="InterPro" id="IPR008621">
    <property type="entry name" value="Cbb3-typ_cyt_oxidase_comp"/>
</dbReference>
<name>A0A1H8PVQ9_9GAMM</name>
<dbReference type="CDD" id="cd01324">
    <property type="entry name" value="cbb3_Oxidase_CcoQ"/>
    <property type="match status" value="1"/>
</dbReference>
<evidence type="ECO:0000256" key="2">
    <source>
        <dbReference type="SAM" id="Phobius"/>
    </source>
</evidence>
<evidence type="ECO:0000313" key="3">
    <source>
        <dbReference type="EMBL" id="SEO46035.1"/>
    </source>
</evidence>
<keyword evidence="2" id="KW-0472">Membrane</keyword>
<reference evidence="3 4" key="1">
    <citation type="submission" date="2016-10" db="EMBL/GenBank/DDBJ databases">
        <authorList>
            <person name="de Groot N.N."/>
        </authorList>
    </citation>
    <scope>NUCLEOTIDE SEQUENCE [LARGE SCALE GENOMIC DNA]</scope>
    <source>
        <strain evidence="3 4">CGMCC 1.6291</strain>
    </source>
</reference>
<dbReference type="STRING" id="406100.SAMN04488052_101188"/>
<keyword evidence="2" id="KW-1133">Transmembrane helix</keyword>
<proteinExistence type="predicted"/>
<dbReference type="RefSeq" id="WP_091639131.1">
    <property type="nucleotide sequence ID" value="NZ_FOEG01000001.1"/>
</dbReference>
<dbReference type="EMBL" id="FOEG01000001">
    <property type="protein sequence ID" value="SEO46035.1"/>
    <property type="molecule type" value="Genomic_DNA"/>
</dbReference>
<feature type="region of interest" description="Disordered" evidence="1">
    <location>
        <begin position="37"/>
        <end position="67"/>
    </location>
</feature>
<feature type="transmembrane region" description="Helical" evidence="2">
    <location>
        <begin position="6"/>
        <end position="26"/>
    </location>
</feature>
<keyword evidence="2" id="KW-0812">Transmembrane</keyword>
<feature type="compositionally biased region" description="Basic and acidic residues" evidence="1">
    <location>
        <begin position="50"/>
        <end position="67"/>
    </location>
</feature>
<evidence type="ECO:0000313" key="4">
    <source>
        <dbReference type="Proteomes" id="UP000199657"/>
    </source>
</evidence>
<gene>
    <name evidence="3" type="ORF">SAMN04488052_101188</name>
</gene>
<organism evidence="3 4">
    <name type="scientific">Aquisalimonas asiatica</name>
    <dbReference type="NCBI Taxonomy" id="406100"/>
    <lineage>
        <taxon>Bacteria</taxon>
        <taxon>Pseudomonadati</taxon>
        <taxon>Pseudomonadota</taxon>
        <taxon>Gammaproteobacteria</taxon>
        <taxon>Chromatiales</taxon>
        <taxon>Ectothiorhodospiraceae</taxon>
        <taxon>Aquisalimonas</taxon>
    </lineage>
</organism>
<dbReference type="AlphaFoldDB" id="A0A1H8PVQ9"/>
<protein>
    <submittedName>
        <fullName evidence="3">Cytochrome c oxidase cbb3-type subunit 4</fullName>
    </submittedName>
</protein>
<dbReference type="Pfam" id="PF05545">
    <property type="entry name" value="FixQ"/>
    <property type="match status" value="1"/>
</dbReference>
<accession>A0A1H8PVQ9</accession>
<dbReference type="OrthoDB" id="6402501at2"/>
<sequence length="67" mass="7569">MDINTVRGLLTLVLLIAFIGIVVWAYSSRRKKDFEEAARLPLEDDAPNGPEDHGEGRHDKREGRGHE</sequence>